<gene>
    <name evidence="2" type="ORF">SAMN04489712_11990</name>
</gene>
<protein>
    <submittedName>
        <fullName evidence="2">AAA ATPase domain-containing protein</fullName>
    </submittedName>
</protein>
<dbReference type="PRINTS" id="PR00038">
    <property type="entry name" value="HTHLUXR"/>
</dbReference>
<reference evidence="3" key="1">
    <citation type="submission" date="2016-10" db="EMBL/GenBank/DDBJ databases">
        <authorList>
            <person name="Varghese N."/>
            <person name="Submissions S."/>
        </authorList>
    </citation>
    <scope>NUCLEOTIDE SEQUENCE [LARGE SCALE GENOMIC DNA]</scope>
    <source>
        <strain evidence="3">DSM 43163</strain>
    </source>
</reference>
<dbReference type="SMART" id="SM00421">
    <property type="entry name" value="HTH_LUXR"/>
    <property type="match status" value="1"/>
</dbReference>
<evidence type="ECO:0000313" key="3">
    <source>
        <dbReference type="Proteomes" id="UP000236723"/>
    </source>
</evidence>
<dbReference type="GO" id="GO:0003677">
    <property type="term" value="F:DNA binding"/>
    <property type="evidence" value="ECO:0007669"/>
    <property type="project" value="InterPro"/>
</dbReference>
<keyword evidence="3" id="KW-1185">Reference proteome</keyword>
<feature type="domain" description="HTH luxR-type" evidence="1">
    <location>
        <begin position="809"/>
        <end position="874"/>
    </location>
</feature>
<dbReference type="InterPro" id="IPR036388">
    <property type="entry name" value="WH-like_DNA-bd_sf"/>
</dbReference>
<dbReference type="Gene3D" id="1.10.10.10">
    <property type="entry name" value="Winged helix-like DNA-binding domain superfamily/Winged helix DNA-binding domain"/>
    <property type="match status" value="1"/>
</dbReference>
<dbReference type="Pfam" id="PF00196">
    <property type="entry name" value="GerE"/>
    <property type="match status" value="1"/>
</dbReference>
<dbReference type="InterPro" id="IPR041664">
    <property type="entry name" value="AAA_16"/>
</dbReference>
<dbReference type="Proteomes" id="UP000236723">
    <property type="component" value="Unassembled WGS sequence"/>
</dbReference>
<dbReference type="SUPFAM" id="SSF46894">
    <property type="entry name" value="C-terminal effector domain of the bipartite response regulators"/>
    <property type="match status" value="1"/>
</dbReference>
<dbReference type="InterPro" id="IPR027417">
    <property type="entry name" value="P-loop_NTPase"/>
</dbReference>
<accession>A0A1H6DMN1</accession>
<evidence type="ECO:0000259" key="1">
    <source>
        <dbReference type="PROSITE" id="PS50043"/>
    </source>
</evidence>
<dbReference type="PROSITE" id="PS50043">
    <property type="entry name" value="HTH_LUXR_2"/>
    <property type="match status" value="1"/>
</dbReference>
<dbReference type="Gene3D" id="3.40.50.300">
    <property type="entry name" value="P-loop containing nucleotide triphosphate hydrolases"/>
    <property type="match status" value="1"/>
</dbReference>
<dbReference type="CDD" id="cd06170">
    <property type="entry name" value="LuxR_C_like"/>
    <property type="match status" value="1"/>
</dbReference>
<dbReference type="Pfam" id="PF13191">
    <property type="entry name" value="AAA_16"/>
    <property type="match status" value="1"/>
</dbReference>
<dbReference type="GO" id="GO:0006355">
    <property type="term" value="P:regulation of DNA-templated transcription"/>
    <property type="evidence" value="ECO:0007669"/>
    <property type="project" value="InterPro"/>
</dbReference>
<dbReference type="InterPro" id="IPR000792">
    <property type="entry name" value="Tscrpt_reg_LuxR_C"/>
</dbReference>
<dbReference type="SUPFAM" id="SSF52540">
    <property type="entry name" value="P-loop containing nucleoside triphosphate hydrolases"/>
    <property type="match status" value="1"/>
</dbReference>
<dbReference type="AlphaFoldDB" id="A0A1H6DMN1"/>
<dbReference type="InterPro" id="IPR016032">
    <property type="entry name" value="Sig_transdc_resp-reg_C-effctor"/>
</dbReference>
<evidence type="ECO:0000313" key="2">
    <source>
        <dbReference type="EMBL" id="SEG86464.1"/>
    </source>
</evidence>
<name>A0A1H6DMN1_9ACTN</name>
<sequence>MGGMAQGDRTAWPFTGREAELEAVARFLRGRRGRGVLVSGEAGTGRTRLAAQAVAGIAGTVWVTGTGATATLPFGAFAHLLPAGPAVAASVSPLRRAAEAVCLRRPTVLVVDDAHLLDSASAALVHHLVRNSGTRMLLTVRTGTATPDAVAVLGKDGLLPRIDLRPFGEPEVARVLAEALDGHVEALTVRRLAEAVRGDLLLLRELVTAGLAGGALLRTDEVWRWRGGLPVTGRVRERVEAAIGALDEEERQALELVAFGAPLAAEPLLELAGAGAVERLEARHLITCERDTAGGRERLRVRPVNPLHGQAMRDSCGRLRARRITRRLADALQPSGEETLRVAVWRLDNGDRVDPAVLVEACRLAWASYDTALAERLGRAALAADGGPSAMLALGTALSLTGWPPELDALLTRLSAALTSDREQAEYAVSRAYAATFGADGAAGRARRILAEAAERITAPAWRQHVLGVAVLLEAYHGTAAGERLARIRALAPAADVVAARLATAEALMLAQRGQGRRSLAVAAETLSGRTGWHREDPALPLPLTTARLIACLHRGDLDHAWACVATGERLLGENAAWDCGLACLYGHRAQICRLRGEVEDALRWSREGALRLRGGPAAFAGLCLGELAHAAALTGDTATARWALARARRQSVPAFRAVGEAAGTALPWVLAAAGDLRGAVRAALAAAARAARRGLPGQELFALHDVVRLGRAEPVVERLARLADRVDGPLAPALARHAAALAAGDPAELEAVAKQFGQFGLLLHAAEAQAHAATAYRRLDDPRRARTAATEAWALAVDCQGARTPALAVLAAPALTARQREIAWLAAAGLTNRQIADRLTISVRTAANHLCAVYGRLGVNDREGLAALLARLDTRPLNC</sequence>
<dbReference type="EMBL" id="FNVO01000019">
    <property type="protein sequence ID" value="SEG86464.1"/>
    <property type="molecule type" value="Genomic_DNA"/>
</dbReference>
<organism evidence="2 3">
    <name type="scientific">Thermomonospora echinospora</name>
    <dbReference type="NCBI Taxonomy" id="1992"/>
    <lineage>
        <taxon>Bacteria</taxon>
        <taxon>Bacillati</taxon>
        <taxon>Actinomycetota</taxon>
        <taxon>Actinomycetes</taxon>
        <taxon>Streptosporangiales</taxon>
        <taxon>Thermomonosporaceae</taxon>
        <taxon>Thermomonospora</taxon>
    </lineage>
</organism>
<proteinExistence type="predicted"/>